<feature type="transmembrane region" description="Helical" evidence="8">
    <location>
        <begin position="786"/>
        <end position="803"/>
    </location>
</feature>
<dbReference type="NCBIfam" id="TIGR01494">
    <property type="entry name" value="ATPase_P-type"/>
    <property type="match status" value="3"/>
</dbReference>
<name>A0A2R5FBR6_9PROT</name>
<feature type="transmembrane region" description="Helical" evidence="8">
    <location>
        <begin position="256"/>
        <end position="289"/>
    </location>
</feature>
<feature type="transmembrane region" description="Helical" evidence="8">
    <location>
        <begin position="671"/>
        <end position="691"/>
    </location>
</feature>
<dbReference type="InterPro" id="IPR006068">
    <property type="entry name" value="ATPase_P-typ_cation-transptr_C"/>
</dbReference>
<evidence type="ECO:0000313" key="10">
    <source>
        <dbReference type="EMBL" id="GBG14131.1"/>
    </source>
</evidence>
<dbReference type="SFLD" id="SFLDF00027">
    <property type="entry name" value="p-type_atpase"/>
    <property type="match status" value="1"/>
</dbReference>
<dbReference type="PROSITE" id="PS00154">
    <property type="entry name" value="ATPASE_E1_E2"/>
    <property type="match status" value="1"/>
</dbReference>
<evidence type="ECO:0000313" key="11">
    <source>
        <dbReference type="Proteomes" id="UP000245081"/>
    </source>
</evidence>
<feature type="transmembrane region" description="Helical" evidence="8">
    <location>
        <begin position="644"/>
        <end position="665"/>
    </location>
</feature>
<dbReference type="InterPro" id="IPR036412">
    <property type="entry name" value="HAD-like_sf"/>
</dbReference>
<feature type="transmembrane region" description="Helical" evidence="8">
    <location>
        <begin position="41"/>
        <end position="60"/>
    </location>
</feature>
<evidence type="ECO:0000259" key="9">
    <source>
        <dbReference type="SMART" id="SM00831"/>
    </source>
</evidence>
<dbReference type="EMBL" id="BDOQ01000006">
    <property type="protein sequence ID" value="GBG14131.1"/>
    <property type="molecule type" value="Genomic_DNA"/>
</dbReference>
<dbReference type="SUPFAM" id="SSF81660">
    <property type="entry name" value="Metal cation-transporting ATPase, ATP-binding domain N"/>
    <property type="match status" value="1"/>
</dbReference>
<feature type="transmembrane region" description="Helical" evidence="8">
    <location>
        <begin position="815"/>
        <end position="834"/>
    </location>
</feature>
<dbReference type="GO" id="GO:0015662">
    <property type="term" value="F:P-type ion transporter activity"/>
    <property type="evidence" value="ECO:0007669"/>
    <property type="project" value="UniProtKB-ARBA"/>
</dbReference>
<keyword evidence="7 8" id="KW-0472">Membrane</keyword>
<evidence type="ECO:0000256" key="2">
    <source>
        <dbReference type="ARBA" id="ARBA00022692"/>
    </source>
</evidence>
<keyword evidence="4" id="KW-0067">ATP-binding</keyword>
<dbReference type="InterPro" id="IPR018303">
    <property type="entry name" value="ATPase_P-typ_P_site"/>
</dbReference>
<evidence type="ECO:0000256" key="1">
    <source>
        <dbReference type="ARBA" id="ARBA00004141"/>
    </source>
</evidence>
<comment type="subcellular location">
    <subcellularLocation>
        <location evidence="1">Membrane</location>
        <topology evidence="1">Multi-pass membrane protein</topology>
    </subcellularLocation>
</comment>
<dbReference type="Pfam" id="PF00122">
    <property type="entry name" value="E1-E2_ATPase"/>
    <property type="match status" value="1"/>
</dbReference>
<dbReference type="SFLD" id="SFLDS00003">
    <property type="entry name" value="Haloacid_Dehalogenase"/>
    <property type="match status" value="1"/>
</dbReference>
<evidence type="ECO:0000256" key="6">
    <source>
        <dbReference type="ARBA" id="ARBA00022989"/>
    </source>
</evidence>
<keyword evidence="2 8" id="KW-0812">Transmembrane</keyword>
<dbReference type="Gene3D" id="3.40.1110.10">
    <property type="entry name" value="Calcium-transporting ATPase, cytoplasmic domain N"/>
    <property type="match status" value="2"/>
</dbReference>
<gene>
    <name evidence="10" type="primary">atp2c1</name>
    <name evidence="10" type="ORF">NMK_1691</name>
</gene>
<dbReference type="AlphaFoldDB" id="A0A2R5FBR6"/>
<dbReference type="RefSeq" id="WP_109015326.1">
    <property type="nucleotide sequence ID" value="NZ_BDOQ01000006.1"/>
</dbReference>
<dbReference type="InterPro" id="IPR023214">
    <property type="entry name" value="HAD_sf"/>
</dbReference>
<dbReference type="SUPFAM" id="SSF56784">
    <property type="entry name" value="HAD-like"/>
    <property type="match status" value="1"/>
</dbReference>
<feature type="transmembrane region" description="Helical" evidence="8">
    <location>
        <begin position="233"/>
        <end position="250"/>
    </location>
</feature>
<evidence type="ECO:0000256" key="4">
    <source>
        <dbReference type="ARBA" id="ARBA00022840"/>
    </source>
</evidence>
<dbReference type="GO" id="GO:0016020">
    <property type="term" value="C:membrane"/>
    <property type="evidence" value="ECO:0007669"/>
    <property type="project" value="UniProtKB-SubCell"/>
</dbReference>
<dbReference type="Gene3D" id="3.40.50.1000">
    <property type="entry name" value="HAD superfamily/HAD-like"/>
    <property type="match status" value="2"/>
</dbReference>
<dbReference type="Proteomes" id="UP000245081">
    <property type="component" value="Unassembled WGS sequence"/>
</dbReference>
<dbReference type="PRINTS" id="PR00119">
    <property type="entry name" value="CATATPASE"/>
</dbReference>
<dbReference type="SMART" id="SM00831">
    <property type="entry name" value="Cation_ATPase_N"/>
    <property type="match status" value="1"/>
</dbReference>
<dbReference type="PANTHER" id="PTHR42861">
    <property type="entry name" value="CALCIUM-TRANSPORTING ATPASE"/>
    <property type="match status" value="1"/>
</dbReference>
<keyword evidence="5" id="KW-1278">Translocase</keyword>
<dbReference type="Gene3D" id="1.20.1110.10">
    <property type="entry name" value="Calcium-transporting ATPase, transmembrane domain"/>
    <property type="match status" value="2"/>
</dbReference>
<dbReference type="InterPro" id="IPR059000">
    <property type="entry name" value="ATPase_P-type_domA"/>
</dbReference>
<dbReference type="SUPFAM" id="SSF81665">
    <property type="entry name" value="Calcium ATPase, transmembrane domain M"/>
    <property type="match status" value="1"/>
</dbReference>
<accession>A0A2R5FBR6</accession>
<evidence type="ECO:0000256" key="7">
    <source>
        <dbReference type="ARBA" id="ARBA00023136"/>
    </source>
</evidence>
<dbReference type="InterPro" id="IPR008250">
    <property type="entry name" value="ATPase_P-typ_transduc_dom_A_sf"/>
</dbReference>
<dbReference type="OrthoDB" id="8552577at2"/>
<dbReference type="Gene3D" id="2.70.150.10">
    <property type="entry name" value="Calcium-transporting ATPase, cytoplasmic transduction domain A"/>
    <property type="match status" value="1"/>
</dbReference>
<sequence>MAVDLQQGLSHQAAAARLAHDGPNQLPSANPRKVWAIAIDVVREPMFLLLIACGTLYLLLGDKTEAAMLLAFVFVIIGISFVQSRKSERALEALRDLSSPRALVIRDGKQHRIPGHDVVRGDLLVLSEGDRVPADAVLLSGINLAVDESLLTGESVPVHKEAVERLPQTMPVPGAESAFGLYSGTLVVQGKGIAQVMAIGVETQLGKIGKRLQQITSDETRLQRDMARIVKRIAWFSLSLSLAVGAYYGLTHSDWLNGFLVGITFAMAVLPEELPVVLSIFFALGAWRLSQKRVLTRRIPAIEMLGAATVLCVDKTGTLTQNRMALKSVWTTSGHCDLTNLGIAALPETYHEVLEFGRLASHRDPFDPMELAIKQAIEKTLEGTEHIHRDWTLVEEYPLSRELLAMSRVWQSPDRAQYVIGAKGSPEAIFDLCHLTPETAQALMQEAHTLAEQGLRVLGVAKSSFDSTVLPPIQHDFEFTFLGLLGLADPIRPDVPAAIAESRTAGVRVVMITGDHPATAMNIARQVGLGIEGGLLSGSELDAMSDAELRERIREVNVFCRAVPEHKLRLVEALKADGEIVAMTGDGVNDAPALKAAHIGIAMGARGTDVAREAADLVLLDDDFAALVAAVRMGRRIFDNLRKAAAFLIGVHLPIVGLSIIPVALGWPLMLMPVHILFLQLIIDPACSVVFEAEPDEPGNMKRSPRGVHASLFDRHVLWLGFLQGAALLGVLLVLYGGALWLGQPAGEARALAFSGMVLANLGLIFANRSHHHSIAATLSIRNHALWWILGGAAVFLVLVLAVPGLRHLFYFDGLSIRDAGALAVALLASIGAFEGLRRFCARYLACR</sequence>
<feature type="transmembrane region" description="Helical" evidence="8">
    <location>
        <begin position="66"/>
        <end position="82"/>
    </location>
</feature>
<keyword evidence="11" id="KW-1185">Reference proteome</keyword>
<dbReference type="EC" id="3.6.3.8" evidence="10"/>
<evidence type="ECO:0000256" key="8">
    <source>
        <dbReference type="SAM" id="Phobius"/>
    </source>
</evidence>
<dbReference type="InterPro" id="IPR023299">
    <property type="entry name" value="ATPase_P-typ_cyto_dom_N"/>
</dbReference>
<comment type="caution">
    <text evidence="10">The sequence shown here is derived from an EMBL/GenBank/DDBJ whole genome shotgun (WGS) entry which is preliminary data.</text>
</comment>
<evidence type="ECO:0000256" key="5">
    <source>
        <dbReference type="ARBA" id="ARBA00022967"/>
    </source>
</evidence>
<proteinExistence type="predicted"/>
<dbReference type="PRINTS" id="PR00120">
    <property type="entry name" value="HATPASE"/>
</dbReference>
<feature type="transmembrane region" description="Helical" evidence="8">
    <location>
        <begin position="712"/>
        <end position="737"/>
    </location>
</feature>
<dbReference type="SFLD" id="SFLDG00002">
    <property type="entry name" value="C1.7:_P-type_atpase_like"/>
    <property type="match status" value="1"/>
</dbReference>
<dbReference type="GO" id="GO:0005524">
    <property type="term" value="F:ATP binding"/>
    <property type="evidence" value="ECO:0007669"/>
    <property type="project" value="UniProtKB-KW"/>
</dbReference>
<evidence type="ECO:0000256" key="3">
    <source>
        <dbReference type="ARBA" id="ARBA00022741"/>
    </source>
</evidence>
<dbReference type="SUPFAM" id="SSF81653">
    <property type="entry name" value="Calcium ATPase, transduction domain A"/>
    <property type="match status" value="1"/>
</dbReference>
<dbReference type="Pfam" id="PF00702">
    <property type="entry name" value="Hydrolase"/>
    <property type="match status" value="1"/>
</dbReference>
<keyword evidence="10" id="KW-0378">Hydrolase</keyword>
<dbReference type="InterPro" id="IPR044492">
    <property type="entry name" value="P_typ_ATPase_HD_dom"/>
</dbReference>
<dbReference type="InterPro" id="IPR004014">
    <property type="entry name" value="ATPase_P-typ_cation-transptr_N"/>
</dbReference>
<dbReference type="Pfam" id="PF00689">
    <property type="entry name" value="Cation_ATPase_C"/>
    <property type="match status" value="1"/>
</dbReference>
<dbReference type="GO" id="GO:0016887">
    <property type="term" value="F:ATP hydrolysis activity"/>
    <property type="evidence" value="ECO:0007669"/>
    <property type="project" value="InterPro"/>
</dbReference>
<dbReference type="Pfam" id="PF00690">
    <property type="entry name" value="Cation_ATPase_N"/>
    <property type="match status" value="1"/>
</dbReference>
<keyword evidence="6 8" id="KW-1133">Transmembrane helix</keyword>
<protein>
    <submittedName>
        <fullName evidence="10">Ca2+-transporting ATPase</fullName>
        <ecNumber evidence="10">3.6.3.8</ecNumber>
    </submittedName>
</protein>
<feature type="transmembrane region" description="Helical" evidence="8">
    <location>
        <begin position="749"/>
        <end position="766"/>
    </location>
</feature>
<keyword evidence="3" id="KW-0547">Nucleotide-binding</keyword>
<organism evidence="10 11">
    <name type="scientific">Novimethylophilus kurashikiensis</name>
    <dbReference type="NCBI Taxonomy" id="1825523"/>
    <lineage>
        <taxon>Bacteria</taxon>
        <taxon>Pseudomonadati</taxon>
        <taxon>Pseudomonadota</taxon>
        <taxon>Betaproteobacteria</taxon>
        <taxon>Nitrosomonadales</taxon>
        <taxon>Methylophilaceae</taxon>
        <taxon>Novimethylophilus</taxon>
    </lineage>
</organism>
<reference evidence="10 11" key="1">
    <citation type="journal article" date="2018" name="Environ. Microbiol.">
        <title>Isolation and genomic characterization of Novimethylophilus kurashikiensis gen. nov. sp. nov., a new lanthanide-dependent methylotrophic species of Methylophilaceae.</title>
        <authorList>
            <person name="Lv H."/>
            <person name="Sahin N."/>
            <person name="Tani A."/>
        </authorList>
    </citation>
    <scope>NUCLEOTIDE SEQUENCE [LARGE SCALE GENOMIC DNA]</scope>
    <source>
        <strain evidence="10 11">La2-4</strain>
    </source>
</reference>
<dbReference type="InterPro" id="IPR023298">
    <property type="entry name" value="ATPase_P-typ_TM_dom_sf"/>
</dbReference>
<dbReference type="InterPro" id="IPR001757">
    <property type="entry name" value="P_typ_ATPase"/>
</dbReference>
<feature type="domain" description="Cation-transporting P-type ATPase N-terminal" evidence="9">
    <location>
        <begin position="1"/>
        <end position="62"/>
    </location>
</feature>